<evidence type="ECO:0000313" key="2">
    <source>
        <dbReference type="EMBL" id="TDT69793.1"/>
    </source>
</evidence>
<keyword evidence="1" id="KW-0812">Transmembrane</keyword>
<sequence>MKRREGYSLLEVIIALAIFSIAIFPILSVYPSIFKMSEKADQNEEVSRLAFTMIDYVKSRGYNNLKIIVDNNGGTYSGKYVFKKDSLESTAYIIDTSVSGYQNFESDFNLTTTASGIDHLFILSSKSVDLSKTVIYLRLDKKGVGLEGGNKYYNPLTDKEEDTYPGYDEYIYGSVIIGTGDANSNNITGKEKEYFLTFVVSPIENWGN</sequence>
<accession>A0AA46I5C2</accession>
<dbReference type="RefSeq" id="WP_134113204.1">
    <property type="nucleotide sequence ID" value="NZ_SOBG01000005.1"/>
</dbReference>
<name>A0AA46I5C2_9FUSO</name>
<keyword evidence="1" id="KW-0472">Membrane</keyword>
<comment type="caution">
    <text evidence="2">The sequence shown here is derived from an EMBL/GenBank/DDBJ whole genome shotgun (WGS) entry which is preliminary data.</text>
</comment>
<keyword evidence="1" id="KW-1133">Transmembrane helix</keyword>
<organism evidence="2 3">
    <name type="scientific">Hypnocyclicus thermotrophus</name>
    <dbReference type="NCBI Taxonomy" id="1627895"/>
    <lineage>
        <taxon>Bacteria</taxon>
        <taxon>Fusobacteriati</taxon>
        <taxon>Fusobacteriota</taxon>
        <taxon>Fusobacteriia</taxon>
        <taxon>Fusobacteriales</taxon>
        <taxon>Fusobacteriaceae</taxon>
        <taxon>Hypnocyclicus</taxon>
    </lineage>
</organism>
<evidence type="ECO:0000313" key="3">
    <source>
        <dbReference type="Proteomes" id="UP000294678"/>
    </source>
</evidence>
<dbReference type="EMBL" id="SOBG01000005">
    <property type="protein sequence ID" value="TDT69793.1"/>
    <property type="molecule type" value="Genomic_DNA"/>
</dbReference>
<proteinExistence type="predicted"/>
<dbReference type="Proteomes" id="UP000294678">
    <property type="component" value="Unassembled WGS sequence"/>
</dbReference>
<evidence type="ECO:0000256" key="1">
    <source>
        <dbReference type="SAM" id="Phobius"/>
    </source>
</evidence>
<dbReference type="Pfam" id="PF07963">
    <property type="entry name" value="N_methyl"/>
    <property type="match status" value="1"/>
</dbReference>
<reference evidence="2 3" key="1">
    <citation type="submission" date="2019-03" db="EMBL/GenBank/DDBJ databases">
        <title>Genomic Encyclopedia of Type Strains, Phase IV (KMG-IV): sequencing the most valuable type-strain genomes for metagenomic binning, comparative biology and taxonomic classification.</title>
        <authorList>
            <person name="Goeker M."/>
        </authorList>
    </citation>
    <scope>NUCLEOTIDE SEQUENCE [LARGE SCALE GENOMIC DNA]</scope>
    <source>
        <strain evidence="2 3">DSM 100055</strain>
    </source>
</reference>
<protein>
    <submittedName>
        <fullName evidence="2">Prepilin-type N-terminal cleavage/methylation domain-containing protein</fullName>
    </submittedName>
</protein>
<dbReference type="NCBIfam" id="TIGR02532">
    <property type="entry name" value="IV_pilin_GFxxxE"/>
    <property type="match status" value="1"/>
</dbReference>
<gene>
    <name evidence="2" type="ORF">EV215_1332</name>
</gene>
<dbReference type="InterPro" id="IPR012902">
    <property type="entry name" value="N_methyl_site"/>
</dbReference>
<keyword evidence="3" id="KW-1185">Reference proteome</keyword>
<feature type="transmembrane region" description="Helical" evidence="1">
    <location>
        <begin position="12"/>
        <end position="33"/>
    </location>
</feature>
<dbReference type="AlphaFoldDB" id="A0AA46I5C2"/>